<evidence type="ECO:0000259" key="10">
    <source>
        <dbReference type="Pfam" id="PF26002"/>
    </source>
</evidence>
<organism evidence="11 12">
    <name type="scientific">Candidatus Muproteobacteria bacterium RBG_16_62_13</name>
    <dbReference type="NCBI Taxonomy" id="1817756"/>
    <lineage>
        <taxon>Bacteria</taxon>
        <taxon>Pseudomonadati</taxon>
        <taxon>Pseudomonadota</taxon>
        <taxon>Candidatus Muproteobacteria</taxon>
    </lineage>
</organism>
<evidence type="ECO:0000313" key="11">
    <source>
        <dbReference type="EMBL" id="OGI40247.1"/>
    </source>
</evidence>
<dbReference type="STRING" id="1817756.A2140_06165"/>
<dbReference type="PRINTS" id="PR01490">
    <property type="entry name" value="RTXTOXIND"/>
</dbReference>
<dbReference type="InterPro" id="IPR058625">
    <property type="entry name" value="MdtA-like_BSH"/>
</dbReference>
<dbReference type="InterPro" id="IPR058982">
    <property type="entry name" value="Beta-barrel_AprE"/>
</dbReference>
<gene>
    <name evidence="11" type="ORF">A2140_06165</name>
</gene>
<comment type="subcellular location">
    <subcellularLocation>
        <location evidence="1">Membrane</location>
        <topology evidence="1">Single-pass membrane protein</topology>
    </subcellularLocation>
</comment>
<dbReference type="Pfam" id="PF25917">
    <property type="entry name" value="BSH_RND"/>
    <property type="match status" value="1"/>
</dbReference>
<keyword evidence="7" id="KW-0175">Coiled coil</keyword>
<dbReference type="PANTHER" id="PTHR30386:SF27">
    <property type="entry name" value="MEMBRANE FUSION PROTEIN (MFP) FAMILY PROTEIN"/>
    <property type="match status" value="1"/>
</dbReference>
<dbReference type="Proteomes" id="UP000178379">
    <property type="component" value="Unassembled WGS sequence"/>
</dbReference>
<feature type="domain" description="AprE-like beta-barrel" evidence="10">
    <location>
        <begin position="281"/>
        <end position="371"/>
    </location>
</feature>
<keyword evidence="3" id="KW-0813">Transport</keyword>
<feature type="coiled-coil region" evidence="7">
    <location>
        <begin position="192"/>
        <end position="239"/>
    </location>
</feature>
<evidence type="ECO:0000256" key="2">
    <source>
        <dbReference type="ARBA" id="ARBA00009477"/>
    </source>
</evidence>
<evidence type="ECO:0000313" key="12">
    <source>
        <dbReference type="Proteomes" id="UP000178379"/>
    </source>
</evidence>
<comment type="caution">
    <text evidence="11">The sequence shown here is derived from an EMBL/GenBank/DDBJ whole genome shotgun (WGS) entry which is preliminary data.</text>
</comment>
<evidence type="ECO:0000259" key="9">
    <source>
        <dbReference type="Pfam" id="PF25917"/>
    </source>
</evidence>
<evidence type="ECO:0000256" key="1">
    <source>
        <dbReference type="ARBA" id="ARBA00004167"/>
    </source>
</evidence>
<sequence>MQRHLDVWRAAWADAKKQEPLQPPKGRELEFLPAVLEVQETPPSPAGRVVGMVILTLFSLFLLWSIFGHIDIIAIAQGKVVPSGGSKVIQPLETGVIKAIHVRDGQRVKKGDLLIEIDTSAGADRERLTNEHLAALTEVARLRALNAGKSTFKAPEGAKPEYIRTQRQRLQEQLAEFQALTHRATSLRQLLAQQYVSRNEYLEAERARAEKAQQNAAALNEAETRARSLEQDLVKAVTRDTQQRLVAPIDGAVQQLSVQTVGGVVTPAQQLMIVAPEAGHLEIEAWIENKDIGFVAQNQTAEIKIESFPFTRYGVIDGQVVSLSGDAVPVEKVGLVYTARVSLARHTMRVENGKDIRLSPGMAVTVEIKTGQRRLIEYFLSPLLRGVKEAARER</sequence>
<evidence type="ECO:0000256" key="7">
    <source>
        <dbReference type="SAM" id="Coils"/>
    </source>
</evidence>
<name>A0A1F6T525_9PROT</name>
<dbReference type="Gene3D" id="2.40.50.100">
    <property type="match status" value="1"/>
</dbReference>
<comment type="similarity">
    <text evidence="2">Belongs to the membrane fusion protein (MFP) (TC 8.A.1) family.</text>
</comment>
<dbReference type="Pfam" id="PF26002">
    <property type="entry name" value="Beta-barrel_AprE"/>
    <property type="match status" value="1"/>
</dbReference>
<proteinExistence type="inferred from homology"/>
<protein>
    <submittedName>
        <fullName evidence="11">Uncharacterized protein</fullName>
    </submittedName>
</protein>
<accession>A0A1F6T525</accession>
<evidence type="ECO:0000256" key="8">
    <source>
        <dbReference type="SAM" id="Phobius"/>
    </source>
</evidence>
<dbReference type="GO" id="GO:0009306">
    <property type="term" value="P:protein secretion"/>
    <property type="evidence" value="ECO:0007669"/>
    <property type="project" value="InterPro"/>
</dbReference>
<keyword evidence="5 8" id="KW-1133">Transmembrane helix</keyword>
<feature type="transmembrane region" description="Helical" evidence="8">
    <location>
        <begin position="49"/>
        <end position="67"/>
    </location>
</feature>
<evidence type="ECO:0000256" key="6">
    <source>
        <dbReference type="ARBA" id="ARBA00023136"/>
    </source>
</evidence>
<feature type="domain" description="Multidrug resistance protein MdtA-like barrel-sandwich hybrid" evidence="9">
    <location>
        <begin position="94"/>
        <end position="274"/>
    </location>
</feature>
<dbReference type="InterPro" id="IPR006144">
    <property type="entry name" value="Secretion_HlyD_CS"/>
</dbReference>
<reference evidence="11 12" key="1">
    <citation type="journal article" date="2016" name="Nat. Commun.">
        <title>Thousands of microbial genomes shed light on interconnected biogeochemical processes in an aquifer system.</title>
        <authorList>
            <person name="Anantharaman K."/>
            <person name="Brown C.T."/>
            <person name="Hug L.A."/>
            <person name="Sharon I."/>
            <person name="Castelle C.J."/>
            <person name="Probst A.J."/>
            <person name="Thomas B.C."/>
            <person name="Singh A."/>
            <person name="Wilkins M.J."/>
            <person name="Karaoz U."/>
            <person name="Brodie E.L."/>
            <person name="Williams K.H."/>
            <person name="Hubbard S.S."/>
            <person name="Banfield J.F."/>
        </authorList>
    </citation>
    <scope>NUCLEOTIDE SEQUENCE [LARGE SCALE GENOMIC DNA]</scope>
</reference>
<keyword evidence="4 8" id="KW-0812">Transmembrane</keyword>
<evidence type="ECO:0000256" key="4">
    <source>
        <dbReference type="ARBA" id="ARBA00022692"/>
    </source>
</evidence>
<dbReference type="AlphaFoldDB" id="A0A1F6T525"/>
<dbReference type="Gene3D" id="2.40.30.170">
    <property type="match status" value="1"/>
</dbReference>
<dbReference type="PROSITE" id="PS00543">
    <property type="entry name" value="HLYD_FAMILY"/>
    <property type="match status" value="1"/>
</dbReference>
<dbReference type="GO" id="GO:0016020">
    <property type="term" value="C:membrane"/>
    <property type="evidence" value="ECO:0007669"/>
    <property type="project" value="UniProtKB-SubCell"/>
</dbReference>
<dbReference type="InterPro" id="IPR050739">
    <property type="entry name" value="MFP"/>
</dbReference>
<keyword evidence="6 8" id="KW-0472">Membrane</keyword>
<dbReference type="PANTHER" id="PTHR30386">
    <property type="entry name" value="MEMBRANE FUSION SUBUNIT OF EMRAB-TOLC MULTIDRUG EFFLUX PUMP"/>
    <property type="match status" value="1"/>
</dbReference>
<evidence type="ECO:0000256" key="5">
    <source>
        <dbReference type="ARBA" id="ARBA00022989"/>
    </source>
</evidence>
<evidence type="ECO:0000256" key="3">
    <source>
        <dbReference type="ARBA" id="ARBA00022448"/>
    </source>
</evidence>
<dbReference type="EMBL" id="MFSQ01000060">
    <property type="protein sequence ID" value="OGI40247.1"/>
    <property type="molecule type" value="Genomic_DNA"/>
</dbReference>